<keyword evidence="1" id="KW-0472">Membrane</keyword>
<keyword evidence="1" id="KW-1133">Transmembrane helix</keyword>
<keyword evidence="3" id="KW-1185">Reference proteome</keyword>
<keyword evidence="2" id="KW-0540">Nuclease</keyword>
<protein>
    <submittedName>
        <fullName evidence="2">Restriction endonuclease type ii-like</fullName>
    </submittedName>
</protein>
<name>A0A4U8YIK6_9BACT</name>
<evidence type="ECO:0000313" key="2">
    <source>
        <dbReference type="EMBL" id="VFQ43167.1"/>
    </source>
</evidence>
<gene>
    <name evidence="2" type="ORF">MSL71_7950</name>
</gene>
<feature type="transmembrane region" description="Helical" evidence="1">
    <location>
        <begin position="51"/>
        <end position="74"/>
    </location>
</feature>
<keyword evidence="2" id="KW-0255">Endonuclease</keyword>
<keyword evidence="1" id="KW-0812">Transmembrane</keyword>
<organism evidence="2 3">
    <name type="scientific">Desulfoluna butyratoxydans</name>
    <dbReference type="NCBI Taxonomy" id="231438"/>
    <lineage>
        <taxon>Bacteria</taxon>
        <taxon>Pseudomonadati</taxon>
        <taxon>Thermodesulfobacteriota</taxon>
        <taxon>Desulfobacteria</taxon>
        <taxon>Desulfobacterales</taxon>
        <taxon>Desulfolunaceae</taxon>
        <taxon>Desulfoluna</taxon>
    </lineage>
</organism>
<dbReference type="GO" id="GO:0004519">
    <property type="term" value="F:endonuclease activity"/>
    <property type="evidence" value="ECO:0007669"/>
    <property type="project" value="UniProtKB-KW"/>
</dbReference>
<evidence type="ECO:0000313" key="3">
    <source>
        <dbReference type="Proteomes" id="UP000507962"/>
    </source>
</evidence>
<dbReference type="Proteomes" id="UP000507962">
    <property type="component" value="Unassembled WGS sequence"/>
</dbReference>
<reference evidence="2 3" key="1">
    <citation type="submission" date="2019-03" db="EMBL/GenBank/DDBJ databases">
        <authorList>
            <person name="Nijsse B."/>
        </authorList>
    </citation>
    <scope>NUCLEOTIDE SEQUENCE [LARGE SCALE GENOMIC DNA]</scope>
    <source>
        <strain evidence="2">Desulfoluna butyratoxydans MSL71</strain>
    </source>
</reference>
<dbReference type="RefSeq" id="WP_180137348.1">
    <property type="nucleotide sequence ID" value="NZ_CAADHO010000001.1"/>
</dbReference>
<sequence length="306" mass="34013">MAGLKVLGVEDLTRRAMVESLATLVVFGAASSAVYDLWTVILGLMTGTVPGWAVAMVRCLVPLLGCVGWFMYIYKRYIRYAGNNETGETNGEVLPHKGVVLMMSTPKSGVEEIMAQIETKSLDELYGIQGIGQLFKGVFSHKERLRHVWPIVNRESAGYTQCLTAFLEKYIPQAKVVKNLRGNQKRFFVEKKGEQKEIEAIKSLVNEIYSPQMLHGLGLSKSDVIVDISGGTKHMTIGLILGALDASIDIQYTEQNTKKVIPLAIDHRMILDKTIGYLTEHYQQMTNPDAIHGAQHNDSIPDYQPV</sequence>
<dbReference type="AlphaFoldDB" id="A0A4U8YIK6"/>
<proteinExistence type="predicted"/>
<accession>A0A4U8YIK6</accession>
<feature type="transmembrane region" description="Helical" evidence="1">
    <location>
        <begin position="21"/>
        <end position="45"/>
    </location>
</feature>
<dbReference type="InterPro" id="IPR011335">
    <property type="entry name" value="Restrct_endonuc-II-like"/>
</dbReference>
<evidence type="ECO:0000256" key="1">
    <source>
        <dbReference type="SAM" id="Phobius"/>
    </source>
</evidence>
<keyword evidence="2" id="KW-0378">Hydrolase</keyword>
<dbReference type="EMBL" id="CAADHO010000001">
    <property type="protein sequence ID" value="VFQ43167.1"/>
    <property type="molecule type" value="Genomic_DNA"/>
</dbReference>
<dbReference type="SUPFAM" id="SSF52980">
    <property type="entry name" value="Restriction endonuclease-like"/>
    <property type="match status" value="1"/>
</dbReference>